<evidence type="ECO:0000256" key="7">
    <source>
        <dbReference type="SAM" id="Phobius"/>
    </source>
</evidence>
<dbReference type="Gene3D" id="3.30.70.100">
    <property type="match status" value="1"/>
</dbReference>
<dbReference type="InterPro" id="IPR023408">
    <property type="entry name" value="MscS_beta-dom_sf"/>
</dbReference>
<evidence type="ECO:0000259" key="9">
    <source>
        <dbReference type="Pfam" id="PF21088"/>
    </source>
</evidence>
<dbReference type="Pfam" id="PF00924">
    <property type="entry name" value="MS_channel_2nd"/>
    <property type="match status" value="1"/>
</dbReference>
<evidence type="ECO:0000256" key="5">
    <source>
        <dbReference type="ARBA" id="ARBA00022989"/>
    </source>
</evidence>
<dbReference type="PANTHER" id="PTHR30460">
    <property type="entry name" value="MODERATE CONDUCTANCE MECHANOSENSITIVE CHANNEL YBIO"/>
    <property type="match status" value="1"/>
</dbReference>
<evidence type="ECO:0000313" key="11">
    <source>
        <dbReference type="Proteomes" id="UP001139347"/>
    </source>
</evidence>
<keyword evidence="11" id="KW-1185">Reference proteome</keyword>
<evidence type="ECO:0000256" key="3">
    <source>
        <dbReference type="ARBA" id="ARBA00022475"/>
    </source>
</evidence>
<evidence type="ECO:0000259" key="8">
    <source>
        <dbReference type="Pfam" id="PF00924"/>
    </source>
</evidence>
<evidence type="ECO:0000256" key="2">
    <source>
        <dbReference type="ARBA" id="ARBA00008017"/>
    </source>
</evidence>
<feature type="domain" description="Mechanosensitive ion channel transmembrane helices 2/3" evidence="9">
    <location>
        <begin position="94"/>
        <end position="135"/>
    </location>
</feature>
<dbReference type="EMBL" id="JALIRP010000005">
    <property type="protein sequence ID" value="MCJ8013054.1"/>
    <property type="molecule type" value="Genomic_DNA"/>
</dbReference>
<dbReference type="RefSeq" id="WP_244726005.1">
    <property type="nucleotide sequence ID" value="NZ_JALIRP010000005.1"/>
</dbReference>
<comment type="similarity">
    <text evidence="2">Belongs to the MscS (TC 1.A.23) family.</text>
</comment>
<comment type="caution">
    <text evidence="10">The sequence shown here is derived from an EMBL/GenBank/DDBJ whole genome shotgun (WGS) entry which is preliminary data.</text>
</comment>
<keyword evidence="5 7" id="KW-1133">Transmembrane helix</keyword>
<dbReference type="PANTHER" id="PTHR30460:SF0">
    <property type="entry name" value="MODERATE CONDUCTANCE MECHANOSENSITIVE CHANNEL YBIO"/>
    <property type="match status" value="1"/>
</dbReference>
<evidence type="ECO:0000256" key="6">
    <source>
        <dbReference type="ARBA" id="ARBA00023136"/>
    </source>
</evidence>
<evidence type="ECO:0000313" key="10">
    <source>
        <dbReference type="EMBL" id="MCJ8013054.1"/>
    </source>
</evidence>
<dbReference type="Pfam" id="PF21088">
    <property type="entry name" value="MS_channel_1st"/>
    <property type="match status" value="1"/>
</dbReference>
<accession>A0A9X1WW49</accession>
<dbReference type="InterPro" id="IPR045276">
    <property type="entry name" value="YbiO_bact"/>
</dbReference>
<dbReference type="GO" id="GO:0005886">
    <property type="term" value="C:plasma membrane"/>
    <property type="evidence" value="ECO:0007669"/>
    <property type="project" value="UniProtKB-SubCell"/>
</dbReference>
<feature type="transmembrane region" description="Helical" evidence="7">
    <location>
        <begin position="38"/>
        <end position="59"/>
    </location>
</feature>
<dbReference type="SUPFAM" id="SSF50182">
    <property type="entry name" value="Sm-like ribonucleoproteins"/>
    <property type="match status" value="1"/>
</dbReference>
<name>A0A9X1WW49_9BACL</name>
<dbReference type="Proteomes" id="UP001139347">
    <property type="component" value="Unassembled WGS sequence"/>
</dbReference>
<dbReference type="Gene3D" id="2.30.30.60">
    <property type="match status" value="1"/>
</dbReference>
<gene>
    <name evidence="10" type="ORF">MUG84_15055</name>
</gene>
<dbReference type="GO" id="GO:0008381">
    <property type="term" value="F:mechanosensitive monoatomic ion channel activity"/>
    <property type="evidence" value="ECO:0007669"/>
    <property type="project" value="InterPro"/>
</dbReference>
<dbReference type="InterPro" id="IPR006685">
    <property type="entry name" value="MscS_channel_2nd"/>
</dbReference>
<feature type="transmembrane region" description="Helical" evidence="7">
    <location>
        <begin position="116"/>
        <end position="138"/>
    </location>
</feature>
<dbReference type="AlphaFoldDB" id="A0A9X1WW49"/>
<dbReference type="FunFam" id="1.10.287.1260:FF:000005">
    <property type="entry name" value="Mechanosensitive ion channel family protein"/>
    <property type="match status" value="1"/>
</dbReference>
<dbReference type="InterPro" id="IPR011014">
    <property type="entry name" value="MscS_channel_TM-2"/>
</dbReference>
<sequence length="304" mass="33586">MINPYWLEAGSVGIEGTVEKAVKFSDQIWSWLTDVDKWMNLISSGIRIIVLFIVTRIIIRVVSKIIDRTLSQREQSRINTNPRRFATVGELLKNVTAVTCNFIMVLLILSEFHFDLGPLLASAGVLGLAIGFGAQSLVKDVITGFFIILEDQFAVGDVIQTGTYKGTVELIGLRTTRIVSMNGETYILPNGLITSVTNYSISNAVAMVDLPIKSERLLEDTVRLVKEALAGLQEREGSILAVPDVLGIQSMTTSEYVIRVVAQCEPNTRSQVERTILENIKQAMEFEEMQKESLSELSVAEGGE</sequence>
<feature type="domain" description="Mechanosensitive ion channel MscS" evidence="8">
    <location>
        <begin position="137"/>
        <end position="200"/>
    </location>
</feature>
<dbReference type="InterPro" id="IPR010920">
    <property type="entry name" value="LSM_dom_sf"/>
</dbReference>
<dbReference type="SUPFAM" id="SSF82861">
    <property type="entry name" value="Mechanosensitive channel protein MscS (YggB), transmembrane region"/>
    <property type="match status" value="1"/>
</dbReference>
<proteinExistence type="inferred from homology"/>
<evidence type="ECO:0000256" key="4">
    <source>
        <dbReference type="ARBA" id="ARBA00022692"/>
    </source>
</evidence>
<evidence type="ECO:0000256" key="1">
    <source>
        <dbReference type="ARBA" id="ARBA00004651"/>
    </source>
</evidence>
<protein>
    <submittedName>
        <fullName evidence="10">Mechanosensitive ion channel family protein</fullName>
    </submittedName>
</protein>
<reference evidence="10" key="1">
    <citation type="submission" date="2022-04" db="EMBL/GenBank/DDBJ databases">
        <title>Paenibacillus mangrovi sp. nov., a novel endophytic bacterium isolated from bark of Kandelia candel.</title>
        <authorList>
            <person name="Tuo L."/>
        </authorList>
    </citation>
    <scope>NUCLEOTIDE SEQUENCE</scope>
    <source>
        <strain evidence="10">KQZ6P-2</strain>
    </source>
</reference>
<keyword evidence="6 7" id="KW-0472">Membrane</keyword>
<dbReference type="InterPro" id="IPR049142">
    <property type="entry name" value="MS_channel_1st"/>
</dbReference>
<keyword evidence="3" id="KW-1003">Cell membrane</keyword>
<comment type="subcellular location">
    <subcellularLocation>
        <location evidence="1">Cell membrane</location>
        <topology evidence="1">Multi-pass membrane protein</topology>
    </subcellularLocation>
</comment>
<organism evidence="10 11">
    <name type="scientific">Paenibacillus mangrovi</name>
    <dbReference type="NCBI Taxonomy" id="2931978"/>
    <lineage>
        <taxon>Bacteria</taxon>
        <taxon>Bacillati</taxon>
        <taxon>Bacillota</taxon>
        <taxon>Bacilli</taxon>
        <taxon>Bacillales</taxon>
        <taxon>Paenibacillaceae</taxon>
        <taxon>Paenibacillus</taxon>
    </lineage>
</organism>
<keyword evidence="4 7" id="KW-0812">Transmembrane</keyword>
<feature type="transmembrane region" description="Helical" evidence="7">
    <location>
        <begin position="91"/>
        <end position="110"/>
    </location>
</feature>
<dbReference type="Gene3D" id="1.10.287.1260">
    <property type="match status" value="1"/>
</dbReference>